<dbReference type="Pfam" id="PF12833">
    <property type="entry name" value="HTH_18"/>
    <property type="match status" value="1"/>
</dbReference>
<dbReference type="PROSITE" id="PS01124">
    <property type="entry name" value="HTH_ARAC_FAMILY_2"/>
    <property type="match status" value="1"/>
</dbReference>
<evidence type="ECO:0000259" key="4">
    <source>
        <dbReference type="PROSITE" id="PS01124"/>
    </source>
</evidence>
<keyword evidence="2" id="KW-0238">DNA-binding</keyword>
<keyword evidence="3" id="KW-0804">Transcription</keyword>
<reference evidence="6" key="1">
    <citation type="submission" date="2016-10" db="EMBL/GenBank/DDBJ databases">
        <authorList>
            <person name="Varghese N."/>
            <person name="Submissions S."/>
        </authorList>
    </citation>
    <scope>NUCLEOTIDE SEQUENCE [LARGE SCALE GENOMIC DNA]</scope>
    <source>
        <strain evidence="6">LMG 24000</strain>
    </source>
</reference>
<dbReference type="InterPro" id="IPR020449">
    <property type="entry name" value="Tscrpt_reg_AraC-type_HTH"/>
</dbReference>
<accession>A0A1H4HDK7</accession>
<feature type="domain" description="HTH araC/xylS-type" evidence="4">
    <location>
        <begin position="193"/>
        <end position="291"/>
    </location>
</feature>
<dbReference type="InterPro" id="IPR011051">
    <property type="entry name" value="RmlC_Cupin_sf"/>
</dbReference>
<organism evidence="5 6">
    <name type="scientific">Paraburkholderia sartisoli</name>
    <dbReference type="NCBI Taxonomy" id="83784"/>
    <lineage>
        <taxon>Bacteria</taxon>
        <taxon>Pseudomonadati</taxon>
        <taxon>Pseudomonadota</taxon>
        <taxon>Betaproteobacteria</taxon>
        <taxon>Burkholderiales</taxon>
        <taxon>Burkholderiaceae</taxon>
        <taxon>Paraburkholderia</taxon>
    </lineage>
</organism>
<dbReference type="InterPro" id="IPR014710">
    <property type="entry name" value="RmlC-like_jellyroll"/>
</dbReference>
<dbReference type="AlphaFoldDB" id="A0A1H4HDK7"/>
<dbReference type="SUPFAM" id="SSF51182">
    <property type="entry name" value="RmlC-like cupins"/>
    <property type="match status" value="1"/>
</dbReference>
<dbReference type="GO" id="GO:0043565">
    <property type="term" value="F:sequence-specific DNA binding"/>
    <property type="evidence" value="ECO:0007669"/>
    <property type="project" value="InterPro"/>
</dbReference>
<dbReference type="GO" id="GO:0003700">
    <property type="term" value="F:DNA-binding transcription factor activity"/>
    <property type="evidence" value="ECO:0007669"/>
    <property type="project" value="InterPro"/>
</dbReference>
<keyword evidence="6" id="KW-1185">Reference proteome</keyword>
<dbReference type="CDD" id="cd06999">
    <property type="entry name" value="cupin_HpaA-like_N"/>
    <property type="match status" value="1"/>
</dbReference>
<evidence type="ECO:0000256" key="1">
    <source>
        <dbReference type="ARBA" id="ARBA00023015"/>
    </source>
</evidence>
<name>A0A1H4HDK7_9BURK</name>
<dbReference type="STRING" id="83784.SAMN05192564_108126"/>
<dbReference type="RefSeq" id="WP_090536600.1">
    <property type="nucleotide sequence ID" value="NZ_FNRQ01000008.1"/>
</dbReference>
<dbReference type="SMART" id="SM00342">
    <property type="entry name" value="HTH_ARAC"/>
    <property type="match status" value="1"/>
</dbReference>
<dbReference type="PRINTS" id="PR00032">
    <property type="entry name" value="HTHARAC"/>
</dbReference>
<evidence type="ECO:0000313" key="5">
    <source>
        <dbReference type="EMBL" id="SEB19785.1"/>
    </source>
</evidence>
<evidence type="ECO:0000256" key="2">
    <source>
        <dbReference type="ARBA" id="ARBA00023125"/>
    </source>
</evidence>
<dbReference type="Gene3D" id="1.10.10.60">
    <property type="entry name" value="Homeodomain-like"/>
    <property type="match status" value="1"/>
</dbReference>
<dbReference type="EMBL" id="FNRQ01000008">
    <property type="protein sequence ID" value="SEB19785.1"/>
    <property type="molecule type" value="Genomic_DNA"/>
</dbReference>
<evidence type="ECO:0000256" key="3">
    <source>
        <dbReference type="ARBA" id="ARBA00023163"/>
    </source>
</evidence>
<dbReference type="InterPro" id="IPR047264">
    <property type="entry name" value="Cupin_HpaA-like_N"/>
</dbReference>
<dbReference type="InterPro" id="IPR009057">
    <property type="entry name" value="Homeodomain-like_sf"/>
</dbReference>
<proteinExistence type="predicted"/>
<dbReference type="OrthoDB" id="9803764at2"/>
<evidence type="ECO:0000313" key="6">
    <source>
        <dbReference type="Proteomes" id="UP000198638"/>
    </source>
</evidence>
<keyword evidence="1" id="KW-0805">Transcription regulation</keyword>
<dbReference type="Proteomes" id="UP000198638">
    <property type="component" value="Unassembled WGS sequence"/>
</dbReference>
<dbReference type="PANTHER" id="PTHR43280:SF32">
    <property type="entry name" value="TRANSCRIPTIONAL REGULATORY PROTEIN"/>
    <property type="match status" value="1"/>
</dbReference>
<protein>
    <submittedName>
        <fullName evidence="5">AraC family transcriptional regulator, transcriptional activator of pobA</fullName>
    </submittedName>
</protein>
<dbReference type="SUPFAM" id="SSF46689">
    <property type="entry name" value="Homeodomain-like"/>
    <property type="match status" value="1"/>
</dbReference>
<sequence>MSKIPNYALYGTDPKPPWEDFVFFERIPERSGLHNFQIEPHMHDGMLHLLYVRRGGGDTFVDDVKWPLREDSLVIVPSQCVHGFRFTSDIDGPVVTAAQRPIESLAAVSAPYLLDTIRQPAVVDTSLSPRHAEALMPLFEAIAEEARVQAADQMACSAALMLALFIQIHRIRQSSEHASAVGGTLSRRGMQIEKFRALVDAHFRERPAISWYATALGLSAGQLSRLCRESLGMSSLEVINARVTHAAERELIYSTLTIKQIANNLGFADEAYFGRFFRKQTNRSPNEFRQMVRERLAASPHVLQE</sequence>
<dbReference type="PANTHER" id="PTHR43280">
    <property type="entry name" value="ARAC-FAMILY TRANSCRIPTIONAL REGULATOR"/>
    <property type="match status" value="1"/>
</dbReference>
<gene>
    <name evidence="5" type="ORF">SAMN05192564_108126</name>
</gene>
<dbReference type="Gene3D" id="2.60.120.10">
    <property type="entry name" value="Jelly Rolls"/>
    <property type="match status" value="1"/>
</dbReference>
<dbReference type="InterPro" id="IPR018060">
    <property type="entry name" value="HTH_AraC"/>
</dbReference>
<dbReference type="Pfam" id="PF07883">
    <property type="entry name" value="Cupin_2"/>
    <property type="match status" value="1"/>
</dbReference>
<dbReference type="InterPro" id="IPR013096">
    <property type="entry name" value="Cupin_2"/>
</dbReference>